<dbReference type="Gene3D" id="3.10.129.10">
    <property type="entry name" value="Hotdog Thioesterase"/>
    <property type="match status" value="1"/>
</dbReference>
<evidence type="ECO:0000313" key="2">
    <source>
        <dbReference type="EMBL" id="SPF40219.1"/>
    </source>
</evidence>
<dbReference type="PANTHER" id="PTHR30272">
    <property type="entry name" value="3-HYDROXYACYL-[ACYL-CARRIER-PROTEIN] DEHYDRATASE"/>
    <property type="match status" value="1"/>
</dbReference>
<sequence>MNAPAMTFEEVRAALKQRFPMIMVDTVTSLEPGKRIRTTKNVTGNEIQFLGHFPEHAVMPGTMIVEAIGQSASILFSKTTGTGTQPGEFLVLGAINEMRFLVPVLPGSRLDIEVQVLKFIEDFALVEAVATVDTTVVARGKLGFARRGLQARPSEPSFS</sequence>
<name>A0A2U3KKM8_9BACT</name>
<evidence type="ECO:0000313" key="3">
    <source>
        <dbReference type="Proteomes" id="UP000238701"/>
    </source>
</evidence>
<protein>
    <submittedName>
        <fullName evidence="2">Strongly similar to hydroxymyristoyl acyl carrier protein dehydratase</fullName>
        <ecNumber evidence="2">4.2.1.-</ecNumber>
    </submittedName>
</protein>
<gene>
    <name evidence="2" type="primary">fabZ</name>
    <name evidence="2" type="ORF">SBA1_30070</name>
</gene>
<proteinExistence type="predicted"/>
<evidence type="ECO:0000256" key="1">
    <source>
        <dbReference type="ARBA" id="ARBA00023239"/>
    </source>
</evidence>
<keyword evidence="1 2" id="KW-0456">Lyase</keyword>
<organism evidence="2 3">
    <name type="scientific">Candidatus Sulfotelmatobacter kueseliae</name>
    <dbReference type="NCBI Taxonomy" id="2042962"/>
    <lineage>
        <taxon>Bacteria</taxon>
        <taxon>Pseudomonadati</taxon>
        <taxon>Acidobacteriota</taxon>
        <taxon>Terriglobia</taxon>
        <taxon>Terriglobales</taxon>
        <taxon>Candidatus Korobacteraceae</taxon>
        <taxon>Candidatus Sulfotelmatobacter</taxon>
    </lineage>
</organism>
<dbReference type="GO" id="GO:0016829">
    <property type="term" value="F:lyase activity"/>
    <property type="evidence" value="ECO:0007669"/>
    <property type="project" value="UniProtKB-KW"/>
</dbReference>
<dbReference type="OrthoDB" id="9772788at2"/>
<dbReference type="InterPro" id="IPR013114">
    <property type="entry name" value="FabA_FabZ"/>
</dbReference>
<dbReference type="Pfam" id="PF07977">
    <property type="entry name" value="FabA"/>
    <property type="match status" value="1"/>
</dbReference>
<accession>A0A2U3KKM8</accession>
<dbReference type="AlphaFoldDB" id="A0A2U3KKM8"/>
<dbReference type="CDD" id="cd01288">
    <property type="entry name" value="FabZ"/>
    <property type="match status" value="1"/>
</dbReference>
<dbReference type="Proteomes" id="UP000238701">
    <property type="component" value="Unassembled WGS sequence"/>
</dbReference>
<dbReference type="InterPro" id="IPR029069">
    <property type="entry name" value="HotDog_dom_sf"/>
</dbReference>
<reference evidence="3" key="1">
    <citation type="submission" date="2018-02" db="EMBL/GenBank/DDBJ databases">
        <authorList>
            <person name="Hausmann B."/>
        </authorList>
    </citation>
    <scope>NUCLEOTIDE SEQUENCE [LARGE SCALE GENOMIC DNA]</scope>
    <source>
        <strain evidence="3">Peat soil MAG SbA1</strain>
    </source>
</reference>
<dbReference type="EMBL" id="OMOD01000122">
    <property type="protein sequence ID" value="SPF40219.1"/>
    <property type="molecule type" value="Genomic_DNA"/>
</dbReference>
<dbReference type="PANTHER" id="PTHR30272:SF1">
    <property type="entry name" value="3-HYDROXYACYL-[ACYL-CARRIER-PROTEIN] DEHYDRATASE"/>
    <property type="match status" value="1"/>
</dbReference>
<dbReference type="SUPFAM" id="SSF54637">
    <property type="entry name" value="Thioesterase/thiol ester dehydrase-isomerase"/>
    <property type="match status" value="1"/>
</dbReference>
<dbReference type="NCBIfam" id="NF000582">
    <property type="entry name" value="PRK00006.1"/>
    <property type="match status" value="1"/>
</dbReference>
<dbReference type="EC" id="4.2.1.-" evidence="2"/>